<keyword evidence="1" id="KW-0488">Methylation</keyword>
<dbReference type="PANTHER" id="PTHR30093">
    <property type="entry name" value="GENERAL SECRETION PATHWAY PROTEIN G"/>
    <property type="match status" value="1"/>
</dbReference>
<dbReference type="AlphaFoldDB" id="E6PKK1"/>
<gene>
    <name evidence="3" type="ORF">CARN2_0852</name>
</gene>
<dbReference type="Pfam" id="PF07963">
    <property type="entry name" value="N_methyl"/>
    <property type="match status" value="1"/>
</dbReference>
<proteinExistence type="predicted"/>
<evidence type="ECO:0000256" key="1">
    <source>
        <dbReference type="ARBA" id="ARBA00022481"/>
    </source>
</evidence>
<dbReference type="InterPro" id="IPR045584">
    <property type="entry name" value="Pilin-like"/>
</dbReference>
<dbReference type="Gene3D" id="3.30.700.10">
    <property type="entry name" value="Glycoprotein, Type 4 Pilin"/>
    <property type="match status" value="1"/>
</dbReference>
<dbReference type="SUPFAM" id="SSF54523">
    <property type="entry name" value="Pili subunits"/>
    <property type="match status" value="1"/>
</dbReference>
<reference evidence="3" key="1">
    <citation type="submission" date="2009-10" db="EMBL/GenBank/DDBJ databases">
        <title>Diversity of trophic interactions inside an arsenic-rich microbial ecosystem.</title>
        <authorList>
            <person name="Bertin P.N."/>
            <person name="Heinrich-Salmeron A."/>
            <person name="Pelletier E."/>
            <person name="Goulhen-Chollet F."/>
            <person name="Arsene-Ploetze F."/>
            <person name="Gallien S."/>
            <person name="Calteau A."/>
            <person name="Vallenet D."/>
            <person name="Casiot C."/>
            <person name="Chane-Woon-Ming B."/>
            <person name="Giloteaux L."/>
            <person name="Barakat M."/>
            <person name="Bonnefoy V."/>
            <person name="Bruneel O."/>
            <person name="Chandler M."/>
            <person name="Cleiss J."/>
            <person name="Duran R."/>
            <person name="Elbaz-Poulichet F."/>
            <person name="Fonknechten N."/>
            <person name="Lauga B."/>
            <person name="Mornico D."/>
            <person name="Ortet P."/>
            <person name="Schaeffer C."/>
            <person name="Siguier P."/>
            <person name="Alexander Thil Smith A."/>
            <person name="Van Dorsselaer A."/>
            <person name="Weissenbach J."/>
            <person name="Medigue C."/>
            <person name="Le Paslier D."/>
        </authorList>
    </citation>
    <scope>NUCLEOTIDE SEQUENCE</scope>
</reference>
<dbReference type="GO" id="GO:0015627">
    <property type="term" value="C:type II protein secretion system complex"/>
    <property type="evidence" value="ECO:0007669"/>
    <property type="project" value="InterPro"/>
</dbReference>
<evidence type="ECO:0000313" key="3">
    <source>
        <dbReference type="EMBL" id="CBH95452.1"/>
    </source>
</evidence>
<dbReference type="InterPro" id="IPR031982">
    <property type="entry name" value="PilE-like"/>
</dbReference>
<dbReference type="PROSITE" id="PS00409">
    <property type="entry name" value="PROKAR_NTER_METHYL"/>
    <property type="match status" value="1"/>
</dbReference>
<dbReference type="InterPro" id="IPR000983">
    <property type="entry name" value="Bac_GSPG_pilin"/>
</dbReference>
<dbReference type="NCBIfam" id="TIGR02532">
    <property type="entry name" value="IV_pilin_GFxxxE"/>
    <property type="match status" value="1"/>
</dbReference>
<dbReference type="InterPro" id="IPR012902">
    <property type="entry name" value="N_methyl_site"/>
</dbReference>
<keyword evidence="2" id="KW-0472">Membrane</keyword>
<organism evidence="3">
    <name type="scientific">mine drainage metagenome</name>
    <dbReference type="NCBI Taxonomy" id="410659"/>
    <lineage>
        <taxon>unclassified sequences</taxon>
        <taxon>metagenomes</taxon>
        <taxon>ecological metagenomes</taxon>
    </lineage>
</organism>
<keyword evidence="2" id="KW-1133">Transmembrane helix</keyword>
<dbReference type="GO" id="GO:0043683">
    <property type="term" value="P:type IV pilus assembly"/>
    <property type="evidence" value="ECO:0007669"/>
    <property type="project" value="InterPro"/>
</dbReference>
<sequence>MKTSRGFTLIELMIVVAIVAILSAIALPAYNSYVTRSKLAEAFSGLSGLSVAMQQYYQDNRTYTDATTASNPDPWPCANVNLPTGKYFNFTCAVAAATPTQFTLTATATSPDLTTGGAMTYTIDQDGNKATTNVPAGWSKPNPNTCWVRDQSGNC</sequence>
<dbReference type="PRINTS" id="PR00813">
    <property type="entry name" value="BCTERIALGSPG"/>
</dbReference>
<protein>
    <submittedName>
        <fullName evidence="3">Putative Type II secretory pathway protein H</fullName>
    </submittedName>
</protein>
<evidence type="ECO:0000256" key="2">
    <source>
        <dbReference type="SAM" id="Phobius"/>
    </source>
</evidence>
<accession>E6PKK1</accession>
<dbReference type="GO" id="GO:0015628">
    <property type="term" value="P:protein secretion by the type II secretion system"/>
    <property type="evidence" value="ECO:0007669"/>
    <property type="project" value="InterPro"/>
</dbReference>
<dbReference type="EMBL" id="CABM01000005">
    <property type="protein sequence ID" value="CBH95452.1"/>
    <property type="molecule type" value="Genomic_DNA"/>
</dbReference>
<dbReference type="PANTHER" id="PTHR30093:SF34">
    <property type="entry name" value="PREPILIN PEPTIDASE-DEPENDENT PROTEIN D"/>
    <property type="match status" value="1"/>
</dbReference>
<name>E6PKK1_9ZZZZ</name>
<dbReference type="Pfam" id="PF16732">
    <property type="entry name" value="ComP_DUS"/>
    <property type="match status" value="1"/>
</dbReference>
<keyword evidence="2" id="KW-0812">Transmembrane</keyword>
<comment type="caution">
    <text evidence="3">The sequence shown here is derived from an EMBL/GenBank/DDBJ whole genome shotgun (WGS) entry which is preliminary data.</text>
</comment>
<feature type="transmembrane region" description="Helical" evidence="2">
    <location>
        <begin position="12"/>
        <end position="30"/>
    </location>
</feature>